<gene>
    <name evidence="1" type="ORF">SD70_27485</name>
</gene>
<dbReference type="NCBIfam" id="TIGR01662">
    <property type="entry name" value="HAD-SF-IIIA"/>
    <property type="match status" value="1"/>
</dbReference>
<dbReference type="Gene3D" id="3.40.50.1000">
    <property type="entry name" value="HAD superfamily/HAD-like"/>
    <property type="match status" value="1"/>
</dbReference>
<dbReference type="InterPro" id="IPR006549">
    <property type="entry name" value="HAD-SF_hydro_IIIA"/>
</dbReference>
<name>A0ABR5AD11_9BACL</name>
<dbReference type="CDD" id="cd16416">
    <property type="entry name" value="HAD_BsYqeG-like"/>
    <property type="match status" value="1"/>
</dbReference>
<proteinExistence type="predicted"/>
<dbReference type="RefSeq" id="WP_041051568.1">
    <property type="nucleotide sequence ID" value="NZ_JXAK01000068.1"/>
</dbReference>
<evidence type="ECO:0008006" key="3">
    <source>
        <dbReference type="Google" id="ProtNLM"/>
    </source>
</evidence>
<dbReference type="InterPro" id="IPR036412">
    <property type="entry name" value="HAD-like_sf"/>
</dbReference>
<dbReference type="PANTHER" id="PTHR19288:SF25">
    <property type="entry name" value="PHOSPHATIDYLGLYCEROPHOSPHATASE GEP4, MITOCHONDRIAL"/>
    <property type="match status" value="1"/>
</dbReference>
<dbReference type="InterPro" id="IPR023214">
    <property type="entry name" value="HAD_sf"/>
</dbReference>
<dbReference type="EMBL" id="JXAK01000068">
    <property type="protein sequence ID" value="KIL38277.1"/>
    <property type="molecule type" value="Genomic_DNA"/>
</dbReference>
<organism evidence="1 2">
    <name type="scientific">Gordoniibacillus kamchatkensis</name>
    <dbReference type="NCBI Taxonomy" id="1590651"/>
    <lineage>
        <taxon>Bacteria</taxon>
        <taxon>Bacillati</taxon>
        <taxon>Bacillota</taxon>
        <taxon>Bacilli</taxon>
        <taxon>Bacillales</taxon>
        <taxon>Paenibacillaceae</taxon>
        <taxon>Gordoniibacillus</taxon>
    </lineage>
</organism>
<dbReference type="InterPro" id="IPR010021">
    <property type="entry name" value="PGPP1/Gep4"/>
</dbReference>
<dbReference type="NCBIfam" id="TIGR01549">
    <property type="entry name" value="HAD-SF-IA-v1"/>
    <property type="match status" value="1"/>
</dbReference>
<accession>A0ABR5AD11</accession>
<dbReference type="NCBIfam" id="TIGR01668">
    <property type="entry name" value="YqeG_hyp_ppase"/>
    <property type="match status" value="1"/>
</dbReference>
<dbReference type="InterPro" id="IPR006439">
    <property type="entry name" value="HAD-SF_hydro_IA"/>
</dbReference>
<dbReference type="Proteomes" id="UP000031967">
    <property type="component" value="Unassembled WGS sequence"/>
</dbReference>
<dbReference type="SUPFAM" id="SSF56784">
    <property type="entry name" value="HAD-like"/>
    <property type="match status" value="1"/>
</dbReference>
<keyword evidence="2" id="KW-1185">Reference proteome</keyword>
<comment type="caution">
    <text evidence="1">The sequence shown here is derived from an EMBL/GenBank/DDBJ whole genome shotgun (WGS) entry which is preliminary data.</text>
</comment>
<dbReference type="PANTHER" id="PTHR19288">
    <property type="entry name" value="4-NITROPHENYLPHOSPHATASE-RELATED"/>
    <property type="match status" value="1"/>
</dbReference>
<reference evidence="1 2" key="1">
    <citation type="submission" date="2014-12" db="EMBL/GenBank/DDBJ databases">
        <title>Draft genome sequence of Paenibacillus kamchatkensis strain B-2647.</title>
        <authorList>
            <person name="Karlyshev A.V."/>
            <person name="Kudryashova E.B."/>
        </authorList>
    </citation>
    <scope>NUCLEOTIDE SEQUENCE [LARGE SCALE GENOMIC DNA]</scope>
    <source>
        <strain evidence="1 2">VKM B-2647</strain>
    </source>
</reference>
<dbReference type="Pfam" id="PF13242">
    <property type="entry name" value="Hydrolase_like"/>
    <property type="match status" value="1"/>
</dbReference>
<evidence type="ECO:0000313" key="2">
    <source>
        <dbReference type="Proteomes" id="UP000031967"/>
    </source>
</evidence>
<evidence type="ECO:0000313" key="1">
    <source>
        <dbReference type="EMBL" id="KIL38277.1"/>
    </source>
</evidence>
<sequence length="165" mass="18435">MLNLLIPRLQVATIYDIDLDGLAASGIRGIITDLDNTLVGARDPDATPELIDWLENVKRRGFQVVIVSNNNLARVQAFASPIRVPFIHSARKPTNAAFRKALQLMKLRAEEACVIGDQMMTDVLGGNRMGLFTILVTPISPQDEGFFTKAVNRRLERAALYWMRK</sequence>
<protein>
    <recommendedName>
        <fullName evidence="3">YqeG family HAD IIIA-type phosphatase</fullName>
    </recommendedName>
</protein>